<accession>A0AAN8VQG7</accession>
<dbReference type="PANTHER" id="PTHR34199:SF1">
    <property type="entry name" value="HISTONE-LYSINE N-METHYLTRANSFERASE, H3 LYSINE-79 SPECIFIC-LIKE PROTEIN"/>
    <property type="match status" value="1"/>
</dbReference>
<dbReference type="Proteomes" id="UP001370490">
    <property type="component" value="Unassembled WGS sequence"/>
</dbReference>
<dbReference type="EMBL" id="JBAMMX010000008">
    <property type="protein sequence ID" value="KAK6934176.1"/>
    <property type="molecule type" value="Genomic_DNA"/>
</dbReference>
<evidence type="ECO:0000313" key="3">
    <source>
        <dbReference type="Proteomes" id="UP001370490"/>
    </source>
</evidence>
<dbReference type="PANTHER" id="PTHR34199">
    <property type="entry name" value="NUMOD3 MOTIF FAMILY PROTEIN, EXPRESSED"/>
    <property type="match status" value="1"/>
</dbReference>
<evidence type="ECO:0000313" key="1">
    <source>
        <dbReference type="EMBL" id="KAK6934173.1"/>
    </source>
</evidence>
<name>A0AAN8VQG7_9MAGN</name>
<evidence type="ECO:0000313" key="2">
    <source>
        <dbReference type="EMBL" id="KAK6934176.1"/>
    </source>
</evidence>
<reference evidence="2 3" key="1">
    <citation type="submission" date="2023-12" db="EMBL/GenBank/DDBJ databases">
        <title>A high-quality genome assembly for Dillenia turbinata (Dilleniales).</title>
        <authorList>
            <person name="Chanderbali A."/>
        </authorList>
    </citation>
    <scope>NUCLEOTIDE SEQUENCE [LARGE SCALE GENOMIC DNA]</scope>
    <source>
        <strain evidence="2">LSX21</strain>
        <tissue evidence="2">Leaf</tissue>
    </source>
</reference>
<dbReference type="AlphaFoldDB" id="A0AAN8VQG7"/>
<dbReference type="EMBL" id="JBAMMX010000008">
    <property type="protein sequence ID" value="KAK6934173.1"/>
    <property type="molecule type" value="Genomic_DNA"/>
</dbReference>
<comment type="caution">
    <text evidence="2">The sequence shown here is derived from an EMBL/GenBank/DDBJ whole genome shotgun (WGS) entry which is preliminary data.</text>
</comment>
<protein>
    <recommendedName>
        <fullName evidence="4">Nuclease associated modular domain-containing protein</fullName>
    </recommendedName>
</protein>
<keyword evidence="3" id="KW-1185">Reference proteome</keyword>
<gene>
    <name evidence="1" type="ORF">RJ641_034328</name>
    <name evidence="2" type="ORF">RJ641_034331</name>
</gene>
<proteinExistence type="predicted"/>
<sequence>EKILIGIIWISTRLPPYMEQVQYTFRRQPSSYQLECKLYNPHVMQVKYPAASLKNMHFHFGSFGSLERLPSPRALEMDVVLQEISDVKESDQKNRDVKLPQKETFNGLIQLNSDSDFVEVSTKVDHKERERRRRIAPANKGKIPWNKSRKHSAETCERIKQRTIEALRNPKVRKKMAEHPHAHSEQTNSRICSSLRQVWPERLKWKWLREKLFLLWMENILRAAKKGFDDQEELGWDTYDKIKEEIALQHLQCAAEKAKAKELQRWEN</sequence>
<organism evidence="2 3">
    <name type="scientific">Dillenia turbinata</name>
    <dbReference type="NCBI Taxonomy" id="194707"/>
    <lineage>
        <taxon>Eukaryota</taxon>
        <taxon>Viridiplantae</taxon>
        <taxon>Streptophyta</taxon>
        <taxon>Embryophyta</taxon>
        <taxon>Tracheophyta</taxon>
        <taxon>Spermatophyta</taxon>
        <taxon>Magnoliopsida</taxon>
        <taxon>eudicotyledons</taxon>
        <taxon>Gunneridae</taxon>
        <taxon>Pentapetalae</taxon>
        <taxon>Dilleniales</taxon>
        <taxon>Dilleniaceae</taxon>
        <taxon>Dillenia</taxon>
    </lineage>
</organism>
<evidence type="ECO:0008006" key="4">
    <source>
        <dbReference type="Google" id="ProtNLM"/>
    </source>
</evidence>
<feature type="non-terminal residue" evidence="2">
    <location>
        <position position="1"/>
    </location>
</feature>